<name>A0A2A9FAC3_9PSEU</name>
<organism evidence="2 3">
    <name type="scientific">Amycolatopsis sulphurea</name>
    <dbReference type="NCBI Taxonomy" id="76022"/>
    <lineage>
        <taxon>Bacteria</taxon>
        <taxon>Bacillati</taxon>
        <taxon>Actinomycetota</taxon>
        <taxon>Actinomycetes</taxon>
        <taxon>Pseudonocardiales</taxon>
        <taxon>Pseudonocardiaceae</taxon>
        <taxon>Amycolatopsis</taxon>
    </lineage>
</organism>
<accession>A0A2A9FAC3</accession>
<protein>
    <submittedName>
        <fullName evidence="2">Uncharacterized protein</fullName>
    </submittedName>
</protein>
<evidence type="ECO:0000313" key="3">
    <source>
        <dbReference type="Proteomes" id="UP000243542"/>
    </source>
</evidence>
<keyword evidence="3" id="KW-1185">Reference proteome</keyword>
<reference evidence="2 3" key="1">
    <citation type="submission" date="2017-10" db="EMBL/GenBank/DDBJ databases">
        <title>Sequencing the genomes of 1000 actinobacteria strains.</title>
        <authorList>
            <person name="Klenk H.-P."/>
        </authorList>
    </citation>
    <scope>NUCLEOTIDE SEQUENCE [LARGE SCALE GENOMIC DNA]</scope>
    <source>
        <strain evidence="2 3">DSM 46092</strain>
    </source>
</reference>
<dbReference type="EMBL" id="PDJK01000002">
    <property type="protein sequence ID" value="PFG48294.1"/>
    <property type="molecule type" value="Genomic_DNA"/>
</dbReference>
<proteinExistence type="predicted"/>
<feature type="region of interest" description="Disordered" evidence="1">
    <location>
        <begin position="187"/>
        <end position="228"/>
    </location>
</feature>
<evidence type="ECO:0000256" key="1">
    <source>
        <dbReference type="SAM" id="MobiDB-lite"/>
    </source>
</evidence>
<dbReference type="Proteomes" id="UP000243542">
    <property type="component" value="Unassembled WGS sequence"/>
</dbReference>
<dbReference type="AlphaFoldDB" id="A0A2A9FAC3"/>
<evidence type="ECO:0000313" key="2">
    <source>
        <dbReference type="EMBL" id="PFG48294.1"/>
    </source>
</evidence>
<comment type="caution">
    <text evidence="2">The sequence shown here is derived from an EMBL/GenBank/DDBJ whole genome shotgun (WGS) entry which is preliminary data.</text>
</comment>
<sequence>MTTTGCVDVTNGVNRSERDRMRAAAIEYPAYGWGVLPGSVWNGRRYTLGHTPTRVDGLAPVMLSGQTLRTAREVWSWWSVAPYAALARAGEDFDVLTAPAELVTTVSTALELPGSAVRACPVMLAPDRRSAQLLIRAGSRLRWELRRARRDAAAGRRTGRVAATRPPLPLLPHRRARLLDVAECVPTTSPTAPPEAIHALPIPRYPAGSGRSALDPRPAQQAGTRASG</sequence>
<gene>
    <name evidence="2" type="ORF">ATK36_3375</name>
</gene>